<dbReference type="EMBL" id="CADIKL010000018">
    <property type="protein sequence ID" value="CAB3793833.1"/>
    <property type="molecule type" value="Genomic_DNA"/>
</dbReference>
<sequence>MEGMGTIPVYLRAITRMPARIVAAQERRYSERQSPRQPPPFERRLTRA</sequence>
<gene>
    <name evidence="2" type="ORF">LMG28688_03821</name>
</gene>
<evidence type="ECO:0000313" key="2">
    <source>
        <dbReference type="EMBL" id="CAB3793833.1"/>
    </source>
</evidence>
<reference evidence="2 3" key="1">
    <citation type="submission" date="2020-04" db="EMBL/GenBank/DDBJ databases">
        <authorList>
            <person name="De Canck E."/>
        </authorList>
    </citation>
    <scope>NUCLEOTIDE SEQUENCE [LARGE SCALE GENOMIC DNA]</scope>
    <source>
        <strain evidence="2 3">LMG 28688</strain>
    </source>
</reference>
<name>A0A6J5G547_9BURK</name>
<evidence type="ECO:0000313" key="3">
    <source>
        <dbReference type="Proteomes" id="UP000494119"/>
    </source>
</evidence>
<proteinExistence type="predicted"/>
<evidence type="ECO:0000256" key="1">
    <source>
        <dbReference type="SAM" id="MobiDB-lite"/>
    </source>
</evidence>
<organism evidence="2 3">
    <name type="scientific">Paraburkholderia caffeinitolerans</name>
    <dbReference type="NCBI Taxonomy" id="1723730"/>
    <lineage>
        <taxon>Bacteria</taxon>
        <taxon>Pseudomonadati</taxon>
        <taxon>Pseudomonadota</taxon>
        <taxon>Betaproteobacteria</taxon>
        <taxon>Burkholderiales</taxon>
        <taxon>Burkholderiaceae</taxon>
        <taxon>Paraburkholderia</taxon>
    </lineage>
</organism>
<protein>
    <submittedName>
        <fullName evidence="2">Uncharacterized protein</fullName>
    </submittedName>
</protein>
<dbReference type="Proteomes" id="UP000494119">
    <property type="component" value="Unassembled WGS sequence"/>
</dbReference>
<dbReference type="AlphaFoldDB" id="A0A6J5G547"/>
<keyword evidence="3" id="KW-1185">Reference proteome</keyword>
<feature type="compositionally biased region" description="Basic and acidic residues" evidence="1">
    <location>
        <begin position="25"/>
        <end position="34"/>
    </location>
</feature>
<accession>A0A6J5G547</accession>
<feature type="region of interest" description="Disordered" evidence="1">
    <location>
        <begin position="25"/>
        <end position="48"/>
    </location>
</feature>